<dbReference type="Proteomes" id="UP000293433">
    <property type="component" value="Unassembled WGS sequence"/>
</dbReference>
<keyword evidence="1" id="KW-1133">Transmembrane helix</keyword>
<feature type="transmembrane region" description="Helical" evidence="1">
    <location>
        <begin position="100"/>
        <end position="118"/>
    </location>
</feature>
<gene>
    <name evidence="3" type="ORF">EV685_0570</name>
</gene>
<dbReference type="EMBL" id="SGWV01000007">
    <property type="protein sequence ID" value="RZS58286.1"/>
    <property type="molecule type" value="Genomic_DNA"/>
</dbReference>
<feature type="transmembrane region" description="Helical" evidence="1">
    <location>
        <begin position="188"/>
        <end position="208"/>
    </location>
</feature>
<feature type="transmembrane region" description="Helical" evidence="1">
    <location>
        <begin position="220"/>
        <end position="242"/>
    </location>
</feature>
<feature type="domain" description="EamA" evidence="2">
    <location>
        <begin position="9"/>
        <end position="142"/>
    </location>
</feature>
<proteinExistence type="predicted"/>
<sequence length="309" mass="32646">MIALTHRRAVATMLVVTLLWSIAGVVSRHLDSARSFEVTFWRSAANGVALLVLLAAWRGPAALWRSIREGGRTMFFSALCWCVLFTSFMLALTLTSVANVLITMSLAPVFTALIARFVLGQRLPLRTWFAVALAGVGIAWMYGSQVGAGSASDLWGTLVALTVPMAGATMWTLAQVNARAHPDDHRDMTPAVLLGTTLSSLLMLPLAWPLQASTHNIGLLTMLGVVQLAIPCVLAVAVGTVLKAPEASLLGLLEILFGVAWTWLGSDESPTPAVIGGGSLVLLALAVNEALALWGSRDEPAPVVATTQA</sequence>
<evidence type="ECO:0000313" key="3">
    <source>
        <dbReference type="EMBL" id="RZS58286.1"/>
    </source>
</evidence>
<dbReference type="InterPro" id="IPR037185">
    <property type="entry name" value="EmrE-like"/>
</dbReference>
<name>A0A4Q7LTJ6_9BURK</name>
<dbReference type="RefSeq" id="WP_338054424.1">
    <property type="nucleotide sequence ID" value="NZ_SGWV01000007.1"/>
</dbReference>
<dbReference type="InterPro" id="IPR000620">
    <property type="entry name" value="EamA_dom"/>
</dbReference>
<accession>A0A4Q7LTJ6</accession>
<evidence type="ECO:0000259" key="2">
    <source>
        <dbReference type="Pfam" id="PF00892"/>
    </source>
</evidence>
<feature type="transmembrane region" description="Helical" evidence="1">
    <location>
        <begin position="75"/>
        <end position="94"/>
    </location>
</feature>
<dbReference type="AlphaFoldDB" id="A0A4Q7LTJ6"/>
<keyword evidence="1" id="KW-0812">Transmembrane</keyword>
<feature type="transmembrane region" description="Helical" evidence="1">
    <location>
        <begin position="43"/>
        <end position="63"/>
    </location>
</feature>
<reference evidence="3 4" key="1">
    <citation type="submission" date="2019-02" db="EMBL/GenBank/DDBJ databases">
        <title>Genomic Encyclopedia of Type Strains, Phase IV (KMG-IV): sequencing the most valuable type-strain genomes for metagenomic binning, comparative biology and taxonomic classification.</title>
        <authorList>
            <person name="Goeker M."/>
        </authorList>
    </citation>
    <scope>NUCLEOTIDE SEQUENCE [LARGE SCALE GENOMIC DNA]</scope>
    <source>
        <strain evidence="3 4">DSM 10617</strain>
    </source>
</reference>
<keyword evidence="1" id="KW-0472">Membrane</keyword>
<dbReference type="PANTHER" id="PTHR22911">
    <property type="entry name" value="ACYL-MALONYL CONDENSING ENZYME-RELATED"/>
    <property type="match status" value="1"/>
</dbReference>
<feature type="transmembrane region" description="Helical" evidence="1">
    <location>
        <begin position="125"/>
        <end position="142"/>
    </location>
</feature>
<comment type="caution">
    <text evidence="3">The sequence shown here is derived from an EMBL/GenBank/DDBJ whole genome shotgun (WGS) entry which is preliminary data.</text>
</comment>
<organism evidence="3 4">
    <name type="scientific">Sphaerotilus mobilis</name>
    <dbReference type="NCBI Taxonomy" id="47994"/>
    <lineage>
        <taxon>Bacteria</taxon>
        <taxon>Pseudomonadati</taxon>
        <taxon>Pseudomonadota</taxon>
        <taxon>Betaproteobacteria</taxon>
        <taxon>Burkholderiales</taxon>
        <taxon>Sphaerotilaceae</taxon>
        <taxon>Sphaerotilus</taxon>
    </lineage>
</organism>
<evidence type="ECO:0000313" key="4">
    <source>
        <dbReference type="Proteomes" id="UP000293433"/>
    </source>
</evidence>
<protein>
    <submittedName>
        <fullName evidence="3">EamA-like transporter family protein</fullName>
    </submittedName>
</protein>
<evidence type="ECO:0000256" key="1">
    <source>
        <dbReference type="SAM" id="Phobius"/>
    </source>
</evidence>
<feature type="transmembrane region" description="Helical" evidence="1">
    <location>
        <begin position="272"/>
        <end position="294"/>
    </location>
</feature>
<feature type="transmembrane region" description="Helical" evidence="1">
    <location>
        <begin position="249"/>
        <end position="266"/>
    </location>
</feature>
<keyword evidence="4" id="KW-1185">Reference proteome</keyword>
<feature type="transmembrane region" description="Helical" evidence="1">
    <location>
        <begin position="154"/>
        <end position="176"/>
    </location>
</feature>
<dbReference type="SUPFAM" id="SSF103481">
    <property type="entry name" value="Multidrug resistance efflux transporter EmrE"/>
    <property type="match status" value="1"/>
</dbReference>
<dbReference type="GO" id="GO:0016020">
    <property type="term" value="C:membrane"/>
    <property type="evidence" value="ECO:0007669"/>
    <property type="project" value="InterPro"/>
</dbReference>
<dbReference type="Pfam" id="PF00892">
    <property type="entry name" value="EamA"/>
    <property type="match status" value="1"/>
</dbReference>